<feature type="non-terminal residue" evidence="1">
    <location>
        <position position="1"/>
    </location>
</feature>
<proteinExistence type="predicted"/>
<gene>
    <name evidence="1" type="ORF">METZ01_LOCUS253612</name>
</gene>
<sequence length="29" mass="3383">SPSVTNSHNCYFTVGFNRLMGLRMCPFFR</sequence>
<name>A0A382IME9_9ZZZZ</name>
<reference evidence="1" key="1">
    <citation type="submission" date="2018-05" db="EMBL/GenBank/DDBJ databases">
        <authorList>
            <person name="Lanie J.A."/>
            <person name="Ng W.-L."/>
            <person name="Kazmierczak K.M."/>
            <person name="Andrzejewski T.M."/>
            <person name="Davidsen T.M."/>
            <person name="Wayne K.J."/>
            <person name="Tettelin H."/>
            <person name="Glass J.I."/>
            <person name="Rusch D."/>
            <person name="Podicherti R."/>
            <person name="Tsui H.-C.T."/>
            <person name="Winkler M.E."/>
        </authorList>
    </citation>
    <scope>NUCLEOTIDE SEQUENCE</scope>
</reference>
<protein>
    <submittedName>
        <fullName evidence="1">Uncharacterized protein</fullName>
    </submittedName>
</protein>
<dbReference type="AlphaFoldDB" id="A0A382IME9"/>
<dbReference type="EMBL" id="UINC01068261">
    <property type="protein sequence ID" value="SVC00758.1"/>
    <property type="molecule type" value="Genomic_DNA"/>
</dbReference>
<organism evidence="1">
    <name type="scientific">marine metagenome</name>
    <dbReference type="NCBI Taxonomy" id="408172"/>
    <lineage>
        <taxon>unclassified sequences</taxon>
        <taxon>metagenomes</taxon>
        <taxon>ecological metagenomes</taxon>
    </lineage>
</organism>
<evidence type="ECO:0000313" key="1">
    <source>
        <dbReference type="EMBL" id="SVC00758.1"/>
    </source>
</evidence>
<accession>A0A382IME9</accession>